<evidence type="ECO:0000313" key="2">
    <source>
        <dbReference type="Proteomes" id="UP000034127"/>
    </source>
</evidence>
<protein>
    <submittedName>
        <fullName evidence="1">Uncharacterized protein</fullName>
    </submittedName>
</protein>
<accession>A0A0G0DVV9</accession>
<name>A0A0G0DVV9_9BACT</name>
<reference evidence="1 2" key="1">
    <citation type="journal article" date="2015" name="Nature">
        <title>rRNA introns, odd ribosomes, and small enigmatic genomes across a large radiation of phyla.</title>
        <authorList>
            <person name="Brown C.T."/>
            <person name="Hug L.A."/>
            <person name="Thomas B.C."/>
            <person name="Sharon I."/>
            <person name="Castelle C.J."/>
            <person name="Singh A."/>
            <person name="Wilkins M.J."/>
            <person name="Williams K.H."/>
            <person name="Banfield J.F."/>
        </authorList>
    </citation>
    <scope>NUCLEOTIDE SEQUENCE [LARGE SCALE GENOMIC DNA]</scope>
</reference>
<comment type="caution">
    <text evidence="1">The sequence shown here is derived from an EMBL/GenBank/DDBJ whole genome shotgun (WGS) entry which is preliminary data.</text>
</comment>
<dbReference type="Proteomes" id="UP000034127">
    <property type="component" value="Unassembled WGS sequence"/>
</dbReference>
<dbReference type="EMBL" id="LBPX01000020">
    <property type="protein sequence ID" value="KKP67135.1"/>
    <property type="molecule type" value="Genomic_DNA"/>
</dbReference>
<dbReference type="AlphaFoldDB" id="A0A0G0DVV9"/>
<gene>
    <name evidence="1" type="ORF">UR63_C0020G0007</name>
</gene>
<organism evidence="1 2">
    <name type="scientific">Candidatus Roizmanbacteria bacterium GW2011_GWC2_35_12</name>
    <dbReference type="NCBI Taxonomy" id="1618485"/>
    <lineage>
        <taxon>Bacteria</taxon>
        <taxon>Candidatus Roizmaniibacteriota</taxon>
    </lineage>
</organism>
<evidence type="ECO:0000313" key="1">
    <source>
        <dbReference type="EMBL" id="KKP67135.1"/>
    </source>
</evidence>
<proteinExistence type="predicted"/>
<sequence length="36" mass="4032">MAGNVRGQKVTVDHKTKIIFRDSEIITVCSKNINSK</sequence>